<dbReference type="AlphaFoldDB" id="A0A918RBS8"/>
<dbReference type="PANTHER" id="PTHR30327">
    <property type="entry name" value="UNCHARACTERIZED PROTEIN YQGE"/>
    <property type="match status" value="1"/>
</dbReference>
<evidence type="ECO:0000256" key="1">
    <source>
        <dbReference type="ARBA" id="ARBA00009600"/>
    </source>
</evidence>
<dbReference type="SUPFAM" id="SSF143456">
    <property type="entry name" value="VC0467-like"/>
    <property type="match status" value="1"/>
</dbReference>
<comment type="caution">
    <text evidence="3">The sequence shown here is derived from an EMBL/GenBank/DDBJ whole genome shotgun (WGS) entry which is preliminary data.</text>
</comment>
<comment type="similarity">
    <text evidence="1 2">Belongs to the UPF0301 (AlgH) family.</text>
</comment>
<evidence type="ECO:0000313" key="3">
    <source>
        <dbReference type="EMBL" id="GGZ93191.1"/>
    </source>
</evidence>
<evidence type="ECO:0000313" key="4">
    <source>
        <dbReference type="Proteomes" id="UP000634139"/>
    </source>
</evidence>
<accession>A0A918RBS8</accession>
<organism evidence="3 4">
    <name type="scientific">Novosphingobium arvoryzae</name>
    <dbReference type="NCBI Taxonomy" id="1256514"/>
    <lineage>
        <taxon>Bacteria</taxon>
        <taxon>Pseudomonadati</taxon>
        <taxon>Pseudomonadota</taxon>
        <taxon>Alphaproteobacteria</taxon>
        <taxon>Sphingomonadales</taxon>
        <taxon>Sphingomonadaceae</taxon>
        <taxon>Novosphingobium</taxon>
    </lineage>
</organism>
<dbReference type="GO" id="GO:0005829">
    <property type="term" value="C:cytosol"/>
    <property type="evidence" value="ECO:0007669"/>
    <property type="project" value="TreeGrafter"/>
</dbReference>
<dbReference type="PANTHER" id="PTHR30327:SF1">
    <property type="entry name" value="UPF0301 PROTEIN YQGE"/>
    <property type="match status" value="1"/>
</dbReference>
<dbReference type="Proteomes" id="UP000634139">
    <property type="component" value="Unassembled WGS sequence"/>
</dbReference>
<dbReference type="HAMAP" id="MF_00758">
    <property type="entry name" value="UPF0301"/>
    <property type="match status" value="1"/>
</dbReference>
<dbReference type="Gene3D" id="3.40.1740.10">
    <property type="entry name" value="VC0467-like"/>
    <property type="match status" value="1"/>
</dbReference>
<reference evidence="3" key="1">
    <citation type="journal article" date="2014" name="Int. J. Syst. Evol. Microbiol.">
        <title>Complete genome sequence of Corynebacterium casei LMG S-19264T (=DSM 44701T), isolated from a smear-ripened cheese.</title>
        <authorList>
            <consortium name="US DOE Joint Genome Institute (JGI-PGF)"/>
            <person name="Walter F."/>
            <person name="Albersmeier A."/>
            <person name="Kalinowski J."/>
            <person name="Ruckert C."/>
        </authorList>
    </citation>
    <scope>NUCLEOTIDE SEQUENCE</scope>
    <source>
        <strain evidence="3">KCTC 32422</strain>
    </source>
</reference>
<proteinExistence type="inferred from homology"/>
<keyword evidence="4" id="KW-1185">Reference proteome</keyword>
<name>A0A918RBS8_9SPHN</name>
<dbReference type="EMBL" id="BMZD01000002">
    <property type="protein sequence ID" value="GGZ93191.1"/>
    <property type="molecule type" value="Genomic_DNA"/>
</dbReference>
<sequence length="186" mass="19578">MMTSEYLAGRLLLAMPGMGDPRFDHAVIALCVHDIHGALGIGVGRIKHGLRLHELLEDVGIAPGMAPDRVIHEGGPVEPQRGFVLHSPEWEGPGTIQAGPLGALSASRDVLQAIAAGEGPESWIVALGYAGWAPGQLEAEMQAHGWYAATGRPEIVFDTPVSARWKAAWQAEGVDPALLSSSTGRA</sequence>
<gene>
    <name evidence="3" type="ORF">GCM10011617_11230</name>
</gene>
<protein>
    <recommendedName>
        <fullName evidence="2">UPF0301 protein GCM10011617_11230</fullName>
    </recommendedName>
</protein>
<dbReference type="InterPro" id="IPR003774">
    <property type="entry name" value="AlgH-like"/>
</dbReference>
<evidence type="ECO:0000256" key="2">
    <source>
        <dbReference type="HAMAP-Rule" id="MF_00758"/>
    </source>
</evidence>
<dbReference type="Pfam" id="PF02622">
    <property type="entry name" value="DUF179"/>
    <property type="match status" value="1"/>
</dbReference>
<reference evidence="3" key="2">
    <citation type="submission" date="2020-09" db="EMBL/GenBank/DDBJ databases">
        <authorList>
            <person name="Sun Q."/>
            <person name="Kim S."/>
        </authorList>
    </citation>
    <scope>NUCLEOTIDE SEQUENCE</scope>
    <source>
        <strain evidence="3">KCTC 32422</strain>
    </source>
</reference>
<dbReference type="RefSeq" id="WP_189539440.1">
    <property type="nucleotide sequence ID" value="NZ_BMZD01000002.1"/>
</dbReference>